<dbReference type="GO" id="GO:0052816">
    <property type="term" value="F:long-chain fatty acyl-CoA hydrolase activity"/>
    <property type="evidence" value="ECO:0007669"/>
    <property type="project" value="TreeGrafter"/>
</dbReference>
<evidence type="ECO:0000256" key="2">
    <source>
        <dbReference type="ARBA" id="ARBA00022801"/>
    </source>
</evidence>
<gene>
    <name evidence="5" type="ORF">EV186_103714</name>
</gene>
<evidence type="ECO:0000256" key="3">
    <source>
        <dbReference type="PROSITE-ProRule" id="PRU01106"/>
    </source>
</evidence>
<dbReference type="Gene3D" id="3.10.129.10">
    <property type="entry name" value="Hotdog Thioesterase"/>
    <property type="match status" value="1"/>
</dbReference>
<keyword evidence="6" id="KW-1185">Reference proteome</keyword>
<dbReference type="PANTHER" id="PTHR11049">
    <property type="entry name" value="ACYL COENZYME A THIOESTER HYDROLASE"/>
    <property type="match status" value="1"/>
</dbReference>
<dbReference type="SUPFAM" id="SSF54637">
    <property type="entry name" value="Thioesterase/thiol ester dehydrase-isomerase"/>
    <property type="match status" value="1"/>
</dbReference>
<evidence type="ECO:0000259" key="4">
    <source>
        <dbReference type="PROSITE" id="PS51770"/>
    </source>
</evidence>
<name>A0A4R6SCU4_LABRH</name>
<dbReference type="InterPro" id="IPR006683">
    <property type="entry name" value="Thioestr_dom"/>
</dbReference>
<dbReference type="PROSITE" id="PS51770">
    <property type="entry name" value="HOTDOG_ACOT"/>
    <property type="match status" value="1"/>
</dbReference>
<proteinExistence type="inferred from homology"/>
<evidence type="ECO:0000313" key="5">
    <source>
        <dbReference type="EMBL" id="TDP97750.1"/>
    </source>
</evidence>
<sequence>MMHDDHARGVAVLDRSAHSQKTMSESRCDLSRVVWKADENMFGSGRGTLVLELVDDVAWATATRHAGGHAVTVAIDHMSFGGPTWPGDVVTATAQVEAVGTTSMSIGVYVVAQPGATGRLVPTLVAEAHLVFVAVDDTGSPRPVPAVVPETAEEHTRAAAAAARRSLRSALRATLRENR</sequence>
<evidence type="ECO:0000256" key="1">
    <source>
        <dbReference type="ARBA" id="ARBA00010458"/>
    </source>
</evidence>
<protein>
    <submittedName>
        <fullName evidence="5">Acyl-CoA hydrolase</fullName>
    </submittedName>
</protein>
<accession>A0A4R6SCU4</accession>
<dbReference type="InterPro" id="IPR029069">
    <property type="entry name" value="HotDog_dom_sf"/>
</dbReference>
<dbReference type="RefSeq" id="WP_133850913.1">
    <property type="nucleotide sequence ID" value="NZ_SNXZ01000003.1"/>
</dbReference>
<dbReference type="InterPro" id="IPR033120">
    <property type="entry name" value="HOTDOG_ACOT"/>
</dbReference>
<dbReference type="OrthoDB" id="9809430at2"/>
<dbReference type="AlphaFoldDB" id="A0A4R6SCU4"/>
<dbReference type="InterPro" id="IPR040170">
    <property type="entry name" value="Cytosol_ACT"/>
</dbReference>
<dbReference type="GO" id="GO:0006637">
    <property type="term" value="P:acyl-CoA metabolic process"/>
    <property type="evidence" value="ECO:0007669"/>
    <property type="project" value="TreeGrafter"/>
</dbReference>
<dbReference type="Pfam" id="PF03061">
    <property type="entry name" value="4HBT"/>
    <property type="match status" value="1"/>
</dbReference>
<comment type="similarity">
    <text evidence="1">Belongs to the acyl coenzyme A hydrolase family.</text>
</comment>
<keyword evidence="2 3" id="KW-0378">Hydrolase</keyword>
<reference evidence="5 6" key="1">
    <citation type="submission" date="2019-03" db="EMBL/GenBank/DDBJ databases">
        <title>Genomic Encyclopedia of Type Strains, Phase IV (KMG-IV): sequencing the most valuable type-strain genomes for metagenomic binning, comparative biology and taxonomic classification.</title>
        <authorList>
            <person name="Goeker M."/>
        </authorList>
    </citation>
    <scope>NUCLEOTIDE SEQUENCE [LARGE SCALE GENOMIC DNA]</scope>
    <source>
        <strain evidence="5 6">DSM 45361</strain>
    </source>
</reference>
<dbReference type="Proteomes" id="UP000295444">
    <property type="component" value="Unassembled WGS sequence"/>
</dbReference>
<dbReference type="GO" id="GO:0005829">
    <property type="term" value="C:cytosol"/>
    <property type="evidence" value="ECO:0007669"/>
    <property type="project" value="TreeGrafter"/>
</dbReference>
<organism evidence="5 6">
    <name type="scientific">Labedaea rhizosphaerae</name>
    <dbReference type="NCBI Taxonomy" id="598644"/>
    <lineage>
        <taxon>Bacteria</taxon>
        <taxon>Bacillati</taxon>
        <taxon>Actinomycetota</taxon>
        <taxon>Actinomycetes</taxon>
        <taxon>Pseudonocardiales</taxon>
        <taxon>Pseudonocardiaceae</taxon>
        <taxon>Labedaea</taxon>
    </lineage>
</organism>
<dbReference type="CDD" id="cd03442">
    <property type="entry name" value="BFIT_BACH"/>
    <property type="match status" value="1"/>
</dbReference>
<evidence type="ECO:0000313" key="6">
    <source>
        <dbReference type="Proteomes" id="UP000295444"/>
    </source>
</evidence>
<feature type="domain" description="HotDog ACOT-type" evidence="4">
    <location>
        <begin position="24"/>
        <end position="138"/>
    </location>
</feature>
<dbReference type="EMBL" id="SNXZ01000003">
    <property type="protein sequence ID" value="TDP97750.1"/>
    <property type="molecule type" value="Genomic_DNA"/>
</dbReference>
<dbReference type="PANTHER" id="PTHR11049:SF16">
    <property type="entry name" value="PROTEIN VDLD"/>
    <property type="match status" value="1"/>
</dbReference>
<comment type="caution">
    <text evidence="5">The sequence shown here is derived from an EMBL/GenBank/DDBJ whole genome shotgun (WGS) entry which is preliminary data.</text>
</comment>